<dbReference type="PANTHER" id="PTHR47959:SF13">
    <property type="entry name" value="ATP-DEPENDENT RNA HELICASE RHLE"/>
    <property type="match status" value="1"/>
</dbReference>
<evidence type="ECO:0000256" key="1">
    <source>
        <dbReference type="ARBA" id="ARBA00022741"/>
    </source>
</evidence>
<dbReference type="Pfam" id="PF00270">
    <property type="entry name" value="DEAD"/>
    <property type="match status" value="1"/>
</dbReference>
<dbReference type="InterPro" id="IPR014014">
    <property type="entry name" value="RNA_helicase_DEAD_Q_motif"/>
</dbReference>
<dbReference type="GO" id="GO:0003724">
    <property type="term" value="F:RNA helicase activity"/>
    <property type="evidence" value="ECO:0007669"/>
    <property type="project" value="InterPro"/>
</dbReference>
<keyword evidence="4" id="KW-0067">ATP-binding</keyword>
<dbReference type="CDD" id="cd00268">
    <property type="entry name" value="DEADc"/>
    <property type="match status" value="1"/>
</dbReference>
<keyword evidence="3" id="KW-0347">Helicase</keyword>
<dbReference type="InterPro" id="IPR011545">
    <property type="entry name" value="DEAD/DEAH_box_helicase_dom"/>
</dbReference>
<evidence type="ECO:0000259" key="5">
    <source>
        <dbReference type="PROSITE" id="PS51192"/>
    </source>
</evidence>
<accession>A0A382X748</accession>
<organism evidence="7">
    <name type="scientific">marine metagenome</name>
    <dbReference type="NCBI Taxonomy" id="408172"/>
    <lineage>
        <taxon>unclassified sequences</taxon>
        <taxon>metagenomes</taxon>
        <taxon>ecological metagenomes</taxon>
    </lineage>
</organism>
<keyword evidence="2" id="KW-0378">Hydrolase</keyword>
<dbReference type="InterPro" id="IPR044742">
    <property type="entry name" value="DEAD/DEAH_RhlB"/>
</dbReference>
<feature type="non-terminal residue" evidence="7">
    <location>
        <position position="150"/>
    </location>
</feature>
<evidence type="ECO:0000256" key="3">
    <source>
        <dbReference type="ARBA" id="ARBA00022806"/>
    </source>
</evidence>
<dbReference type="SUPFAM" id="SSF52540">
    <property type="entry name" value="P-loop containing nucleoside triphosphate hydrolases"/>
    <property type="match status" value="1"/>
</dbReference>
<dbReference type="PANTHER" id="PTHR47959">
    <property type="entry name" value="ATP-DEPENDENT RNA HELICASE RHLE-RELATED"/>
    <property type="match status" value="1"/>
</dbReference>
<dbReference type="EMBL" id="UINC01165358">
    <property type="protein sequence ID" value="SVD66704.1"/>
    <property type="molecule type" value="Genomic_DNA"/>
</dbReference>
<keyword evidence="1" id="KW-0547">Nucleotide-binding</keyword>
<proteinExistence type="predicted"/>
<dbReference type="GO" id="GO:0016787">
    <property type="term" value="F:hydrolase activity"/>
    <property type="evidence" value="ECO:0007669"/>
    <property type="project" value="UniProtKB-KW"/>
</dbReference>
<evidence type="ECO:0000256" key="4">
    <source>
        <dbReference type="ARBA" id="ARBA00022840"/>
    </source>
</evidence>
<name>A0A382X748_9ZZZZ</name>
<dbReference type="InterPro" id="IPR014001">
    <property type="entry name" value="Helicase_ATP-bd"/>
</dbReference>
<protein>
    <recommendedName>
        <fullName evidence="8">Helicase ATP-binding domain-containing protein</fullName>
    </recommendedName>
</protein>
<sequence>MKFSELDLRPEILQALEDMGYEETTPIQEKAIPHVLAGRDVVGLAETGSGKTSACAIPIVHLTDVDQRAIQHLILVPTRELALQYVQEIDDVAKDSGVVPFAVFGGFDISIQKAKLNHGVHILVATPGRLIDLIWNTKLDLQQVSTVVLD</sequence>
<reference evidence="7" key="1">
    <citation type="submission" date="2018-05" db="EMBL/GenBank/DDBJ databases">
        <authorList>
            <person name="Lanie J.A."/>
            <person name="Ng W.-L."/>
            <person name="Kazmierczak K.M."/>
            <person name="Andrzejewski T.M."/>
            <person name="Davidsen T.M."/>
            <person name="Wayne K.J."/>
            <person name="Tettelin H."/>
            <person name="Glass J.I."/>
            <person name="Rusch D."/>
            <person name="Podicherti R."/>
            <person name="Tsui H.-C.T."/>
            <person name="Winkler M.E."/>
        </authorList>
    </citation>
    <scope>NUCLEOTIDE SEQUENCE</scope>
</reference>
<dbReference type="GO" id="GO:0003676">
    <property type="term" value="F:nucleic acid binding"/>
    <property type="evidence" value="ECO:0007669"/>
    <property type="project" value="InterPro"/>
</dbReference>
<dbReference type="PROSITE" id="PS51195">
    <property type="entry name" value="Q_MOTIF"/>
    <property type="match status" value="1"/>
</dbReference>
<evidence type="ECO:0000313" key="7">
    <source>
        <dbReference type="EMBL" id="SVD66704.1"/>
    </source>
</evidence>
<feature type="domain" description="Helicase ATP-binding" evidence="5">
    <location>
        <begin position="32"/>
        <end position="150"/>
    </location>
</feature>
<evidence type="ECO:0000259" key="6">
    <source>
        <dbReference type="PROSITE" id="PS51195"/>
    </source>
</evidence>
<dbReference type="AlphaFoldDB" id="A0A382X748"/>
<gene>
    <name evidence="7" type="ORF">METZ01_LOCUS419558</name>
</gene>
<evidence type="ECO:0000256" key="2">
    <source>
        <dbReference type="ARBA" id="ARBA00022801"/>
    </source>
</evidence>
<dbReference type="PROSITE" id="PS51192">
    <property type="entry name" value="HELICASE_ATP_BIND_1"/>
    <property type="match status" value="1"/>
</dbReference>
<dbReference type="SMART" id="SM00487">
    <property type="entry name" value="DEXDc"/>
    <property type="match status" value="1"/>
</dbReference>
<dbReference type="Gene3D" id="3.40.50.300">
    <property type="entry name" value="P-loop containing nucleotide triphosphate hydrolases"/>
    <property type="match status" value="1"/>
</dbReference>
<dbReference type="GO" id="GO:0005524">
    <property type="term" value="F:ATP binding"/>
    <property type="evidence" value="ECO:0007669"/>
    <property type="project" value="UniProtKB-KW"/>
</dbReference>
<evidence type="ECO:0008006" key="8">
    <source>
        <dbReference type="Google" id="ProtNLM"/>
    </source>
</evidence>
<feature type="domain" description="DEAD-box RNA helicase Q" evidence="6">
    <location>
        <begin position="1"/>
        <end position="29"/>
    </location>
</feature>
<dbReference type="InterPro" id="IPR027417">
    <property type="entry name" value="P-loop_NTPase"/>
</dbReference>
<dbReference type="GO" id="GO:0005829">
    <property type="term" value="C:cytosol"/>
    <property type="evidence" value="ECO:0007669"/>
    <property type="project" value="TreeGrafter"/>
</dbReference>
<dbReference type="InterPro" id="IPR050079">
    <property type="entry name" value="DEAD_box_RNA_helicase"/>
</dbReference>